<accession>A0ABS0Y804</accession>
<dbReference type="SUPFAM" id="SSF51735">
    <property type="entry name" value="NAD(P)-binding Rossmann-fold domains"/>
    <property type="match status" value="1"/>
</dbReference>
<keyword evidence="15" id="KW-1185">Reference proteome</keyword>
<gene>
    <name evidence="14" type="ORF">JAO75_23880</name>
</gene>
<keyword evidence="4" id="KW-0874">Quinone</keyword>
<evidence type="ECO:0000256" key="10">
    <source>
        <dbReference type="SAM" id="Phobius"/>
    </source>
</evidence>
<dbReference type="EMBL" id="JAELXT010000051">
    <property type="protein sequence ID" value="MBJ6128440.1"/>
    <property type="molecule type" value="Genomic_DNA"/>
</dbReference>
<comment type="caution">
    <text evidence="14">The sequence shown here is derived from an EMBL/GenBank/DDBJ whole genome shotgun (WGS) entry which is preliminary data.</text>
</comment>
<evidence type="ECO:0000256" key="3">
    <source>
        <dbReference type="ARBA" id="ARBA00022692"/>
    </source>
</evidence>
<evidence type="ECO:0000256" key="8">
    <source>
        <dbReference type="ARBA" id="ARBA00023157"/>
    </source>
</evidence>
<dbReference type="InterPro" id="IPR038354">
    <property type="entry name" value="VKOR_sf"/>
</dbReference>
<protein>
    <submittedName>
        <fullName evidence="14">NAD-dependent epimerase/dehydratase family protein</fullName>
    </submittedName>
</protein>
<proteinExistence type="inferred from homology"/>
<feature type="transmembrane region" description="Helical" evidence="10">
    <location>
        <begin position="758"/>
        <end position="775"/>
    </location>
</feature>
<dbReference type="Gene3D" id="1.20.1440.130">
    <property type="entry name" value="VKOR domain"/>
    <property type="match status" value="1"/>
</dbReference>
<evidence type="ECO:0000313" key="14">
    <source>
        <dbReference type="EMBL" id="MBJ6128440.1"/>
    </source>
</evidence>
<keyword evidence="7 10" id="KW-0472">Membrane</keyword>
<keyword evidence="8" id="KW-1015">Disulfide bond</keyword>
<keyword evidence="5 10" id="KW-1133">Transmembrane helix</keyword>
<feature type="domain" description="Vitamin K epoxide reductase" evidence="13">
    <location>
        <begin position="527"/>
        <end position="661"/>
    </location>
</feature>
<comment type="similarity">
    <text evidence="2">Belongs to the VKOR family.</text>
</comment>
<sequence length="835" mass="91440">MTNAQPNLAGSMDTRPIVIVTGATGNLGGSIVRALRRDYRIVGLDRSMKGADFPVFEADFTSDASIQLALHKFRDEFGSRIASIIHLVAYFDFSGEDSPLYRSVNVEGTRRLLRALQSFDVEQFVYASTMLVHAPCRPGERIDEHQPIDPRWAYPKSKAAAEEVIRSEHGRIPYVILRLAGVYDEHSMVPTLAQQVARIYEREFESYFYSGSMLVGQAMLHREDMLDAFARTVERRATLPREAAILIGEPDAIGYDALQDELGYLLHGQDDWPTIRLPKAVAAAGAWAQGRLEPIIPDVIDEGEEPFIRPFMIAMADDHYALDIRRARDLIGWEPRHRLKDDLPRMVAALKEDPAGWYRTNHVTPPSWIEGAANLGMNPDSLLARRETQVRDEHRANRWAHLVNVGLGTWLLTQPLLIGVEEPLLRWSEIILGAALIVSAALALSWRAQWARWLCAGIGTLVMAAPFLFSTANAAAYLSDTLVGALIFGFAVCTKPEPGPSAIAALTGPEVPPGWSYNPSAWTQRIPIIALAFIGLYVSRYLAAYQLGHIPDVWDPFFAGSPADPQNGTEEIITSSVSKAWPVSDAAVGGYTYLLEILTGIVGSRMRWRTMPWLVVLFGLMIAPLGITSILFIIIQPVVIGTWSTIALIGAAAVLVQIPYSLDELLATLQFLRRRVGAGQNWLRVLLFGDTDEMQEPGNAEARKDEFDRSPAAVVKDMVAGGVSLPWNLTLSALIGLSLLFTRVTLGAAGGMANADHVIGSLVLTVVSVAAAEVARPVRYLNVLLGAALFVTPFLYDADAAATLVSIASGVALIGLSIRQGPIRESYAGWNRLIV</sequence>
<keyword evidence="9" id="KW-0676">Redox-active center</keyword>
<evidence type="ECO:0000256" key="6">
    <source>
        <dbReference type="ARBA" id="ARBA00023002"/>
    </source>
</evidence>
<dbReference type="InterPro" id="IPR012932">
    <property type="entry name" value="VKOR"/>
</dbReference>
<name>A0ABS0Y804_9HYPH</name>
<dbReference type="Proteomes" id="UP000620670">
    <property type="component" value="Unassembled WGS sequence"/>
</dbReference>
<feature type="transmembrane region" description="Helical" evidence="10">
    <location>
        <begin position="451"/>
        <end position="469"/>
    </location>
</feature>
<evidence type="ECO:0000259" key="12">
    <source>
        <dbReference type="Pfam" id="PF03779"/>
    </source>
</evidence>
<feature type="transmembrane region" description="Helical" evidence="10">
    <location>
        <begin position="802"/>
        <end position="818"/>
    </location>
</feature>
<dbReference type="CDD" id="cd12919">
    <property type="entry name" value="VKOR_2"/>
    <property type="match status" value="1"/>
</dbReference>
<evidence type="ECO:0000256" key="7">
    <source>
        <dbReference type="ARBA" id="ARBA00023136"/>
    </source>
</evidence>
<evidence type="ECO:0000259" key="13">
    <source>
        <dbReference type="Pfam" id="PF07884"/>
    </source>
</evidence>
<organism evidence="14 15">
    <name type="scientific">Microvirga splendida</name>
    <dbReference type="NCBI Taxonomy" id="2795727"/>
    <lineage>
        <taxon>Bacteria</taxon>
        <taxon>Pseudomonadati</taxon>
        <taxon>Pseudomonadota</taxon>
        <taxon>Alphaproteobacteria</taxon>
        <taxon>Hyphomicrobiales</taxon>
        <taxon>Methylobacteriaceae</taxon>
        <taxon>Microvirga</taxon>
    </lineage>
</organism>
<feature type="transmembrane region" description="Helical" evidence="10">
    <location>
        <begin position="725"/>
        <end position="746"/>
    </location>
</feature>
<feature type="transmembrane region" description="Helical" evidence="10">
    <location>
        <begin position="780"/>
        <end position="796"/>
    </location>
</feature>
<feature type="domain" description="NAD-dependent epimerase/dehydratase" evidence="11">
    <location>
        <begin position="18"/>
        <end position="247"/>
    </location>
</feature>
<keyword evidence="3 10" id="KW-0812">Transmembrane</keyword>
<evidence type="ECO:0000256" key="9">
    <source>
        <dbReference type="ARBA" id="ARBA00023284"/>
    </source>
</evidence>
<feature type="transmembrane region" description="Helical" evidence="10">
    <location>
        <begin position="641"/>
        <end position="662"/>
    </location>
</feature>
<dbReference type="Pfam" id="PF07884">
    <property type="entry name" value="VKOR"/>
    <property type="match status" value="1"/>
</dbReference>
<dbReference type="Pfam" id="PF03779">
    <property type="entry name" value="SPW"/>
    <property type="match status" value="1"/>
</dbReference>
<evidence type="ECO:0000256" key="1">
    <source>
        <dbReference type="ARBA" id="ARBA00004141"/>
    </source>
</evidence>
<dbReference type="Pfam" id="PF01370">
    <property type="entry name" value="Epimerase"/>
    <property type="match status" value="1"/>
</dbReference>
<evidence type="ECO:0000256" key="2">
    <source>
        <dbReference type="ARBA" id="ARBA00006214"/>
    </source>
</evidence>
<evidence type="ECO:0000259" key="11">
    <source>
        <dbReference type="Pfam" id="PF01370"/>
    </source>
</evidence>
<dbReference type="InterPro" id="IPR001509">
    <property type="entry name" value="Epimerase_deHydtase"/>
</dbReference>
<dbReference type="InterPro" id="IPR005530">
    <property type="entry name" value="SPW"/>
</dbReference>
<evidence type="ECO:0000313" key="15">
    <source>
        <dbReference type="Proteomes" id="UP000620670"/>
    </source>
</evidence>
<keyword evidence="6" id="KW-0560">Oxidoreductase</keyword>
<feature type="transmembrane region" description="Helical" evidence="10">
    <location>
        <begin position="613"/>
        <end position="635"/>
    </location>
</feature>
<reference evidence="15" key="1">
    <citation type="submission" date="2020-12" db="EMBL/GenBank/DDBJ databases">
        <title>Hymenobacter sp.</title>
        <authorList>
            <person name="Kim M.K."/>
        </authorList>
    </citation>
    <scope>NUCLEOTIDE SEQUENCE [LARGE SCALE GENOMIC DNA]</scope>
    <source>
        <strain evidence="15">BT325</strain>
    </source>
</reference>
<dbReference type="InterPro" id="IPR036291">
    <property type="entry name" value="NAD(P)-bd_dom_sf"/>
</dbReference>
<evidence type="ECO:0000256" key="5">
    <source>
        <dbReference type="ARBA" id="ARBA00022989"/>
    </source>
</evidence>
<evidence type="ECO:0000256" key="4">
    <source>
        <dbReference type="ARBA" id="ARBA00022719"/>
    </source>
</evidence>
<dbReference type="RefSeq" id="WP_199051712.1">
    <property type="nucleotide sequence ID" value="NZ_JAELXT010000051.1"/>
</dbReference>
<feature type="domain" description="SPW repeat-containing integral membrane" evidence="12">
    <location>
        <begin position="399"/>
        <end position="491"/>
    </location>
</feature>
<dbReference type="InterPro" id="IPR050177">
    <property type="entry name" value="Lipid_A_modif_metabolic_enz"/>
</dbReference>
<comment type="subcellular location">
    <subcellularLocation>
        <location evidence="1">Membrane</location>
        <topology evidence="1">Multi-pass membrane protein</topology>
    </subcellularLocation>
</comment>
<feature type="transmembrane region" description="Helical" evidence="10">
    <location>
        <begin position="424"/>
        <end position="444"/>
    </location>
</feature>
<dbReference type="PANTHER" id="PTHR43245">
    <property type="entry name" value="BIFUNCTIONAL POLYMYXIN RESISTANCE PROTEIN ARNA"/>
    <property type="match status" value="1"/>
</dbReference>
<dbReference type="Gene3D" id="3.40.50.720">
    <property type="entry name" value="NAD(P)-binding Rossmann-like Domain"/>
    <property type="match status" value="1"/>
</dbReference>